<dbReference type="SUPFAM" id="SSF53335">
    <property type="entry name" value="S-adenosyl-L-methionine-dependent methyltransferases"/>
    <property type="match status" value="1"/>
</dbReference>
<dbReference type="InterPro" id="IPR007757">
    <property type="entry name" value="MT-A70-like"/>
</dbReference>
<keyword evidence="1 5" id="KW-0489">Methyltransferase</keyword>
<dbReference type="EMBL" id="JBFNQD010000001">
    <property type="protein sequence ID" value="MEW9304736.1"/>
    <property type="molecule type" value="Genomic_DNA"/>
</dbReference>
<evidence type="ECO:0000313" key="5">
    <source>
        <dbReference type="EMBL" id="MEW9304736.1"/>
    </source>
</evidence>
<proteinExistence type="inferred from homology"/>
<dbReference type="PANTHER" id="PTHR12829">
    <property type="entry name" value="N6-ADENOSINE-METHYLTRANSFERASE"/>
    <property type="match status" value="1"/>
</dbReference>
<evidence type="ECO:0000256" key="3">
    <source>
        <dbReference type="ARBA" id="ARBA00022691"/>
    </source>
</evidence>
<evidence type="ECO:0000256" key="4">
    <source>
        <dbReference type="PROSITE-ProRule" id="PRU00489"/>
    </source>
</evidence>
<dbReference type="Pfam" id="PF05063">
    <property type="entry name" value="MT-A70"/>
    <property type="match status" value="1"/>
</dbReference>
<evidence type="ECO:0000313" key="6">
    <source>
        <dbReference type="Proteomes" id="UP001555786"/>
    </source>
</evidence>
<organism evidence="5 6">
    <name type="scientific">Labrys neptuniae</name>
    <dbReference type="NCBI Taxonomy" id="376174"/>
    <lineage>
        <taxon>Bacteria</taxon>
        <taxon>Pseudomonadati</taxon>
        <taxon>Pseudomonadota</taxon>
        <taxon>Alphaproteobacteria</taxon>
        <taxon>Hyphomicrobiales</taxon>
        <taxon>Xanthobacteraceae</taxon>
        <taxon>Labrys</taxon>
    </lineage>
</organism>
<dbReference type="PROSITE" id="PS51143">
    <property type="entry name" value="MT_A70"/>
    <property type="match status" value="1"/>
</dbReference>
<dbReference type="Proteomes" id="UP001555786">
    <property type="component" value="Unassembled WGS sequence"/>
</dbReference>
<dbReference type="GO" id="GO:0008168">
    <property type="term" value="F:methyltransferase activity"/>
    <property type="evidence" value="ECO:0007669"/>
    <property type="project" value="UniProtKB-KW"/>
</dbReference>
<keyword evidence="2" id="KW-0808">Transferase</keyword>
<dbReference type="PANTHER" id="PTHR12829:SF7">
    <property type="entry name" value="N6-ADENOSINE-METHYLTRANSFERASE CATALYTIC SUBUNIT"/>
    <property type="match status" value="1"/>
</dbReference>
<accession>A0ABV3PGH4</accession>
<comment type="caution">
    <text evidence="5">The sequence shown here is derived from an EMBL/GenBank/DDBJ whole genome shotgun (WGS) entry which is preliminary data.</text>
</comment>
<dbReference type="RefSeq" id="WP_367623042.1">
    <property type="nucleotide sequence ID" value="NZ_JBFNQD010000001.1"/>
</dbReference>
<evidence type="ECO:0000256" key="2">
    <source>
        <dbReference type="ARBA" id="ARBA00022679"/>
    </source>
</evidence>
<keyword evidence="6" id="KW-1185">Reference proteome</keyword>
<protein>
    <submittedName>
        <fullName evidence="5">MT-A70 family methyltransferase</fullName>
    </submittedName>
</protein>
<evidence type="ECO:0000256" key="1">
    <source>
        <dbReference type="ARBA" id="ARBA00022603"/>
    </source>
</evidence>
<keyword evidence="3" id="KW-0949">S-adenosyl-L-methionine</keyword>
<gene>
    <name evidence="5" type="ORF">ABXS05_04260</name>
</gene>
<comment type="similarity">
    <text evidence="4">Belongs to the MT-A70-like family.</text>
</comment>
<reference evidence="5 6" key="1">
    <citation type="submission" date="2024-07" db="EMBL/GenBank/DDBJ databases">
        <title>Description of Labrys sedimenti sp. nov., isolated from a diclofenac-degrading enrichment culture.</title>
        <authorList>
            <person name="Tancsics A."/>
            <person name="Csepanyi A."/>
        </authorList>
    </citation>
    <scope>NUCLEOTIDE SEQUENCE [LARGE SCALE GENOMIC DNA]</scope>
    <source>
        <strain evidence="5 6">LMG 23578</strain>
    </source>
</reference>
<sequence>MSFFFAPLIREHFGVIHIDPPWPYDMRSEAGYAKSPESYYDTMPVDRIAALPVGELAGPNCLLVMWSTWPHLAYAMEIMRVWGFAYKTGGAWHKKTRHGKSGFGTGFILRSATEPYLVGTIGNPRIVSKSVRNVIETVEYVDDIEDFPSVIEATLREYSRKPAEMRDMLERLCPWARKVDVFAREPWAGQTVWGKEAHLFGGA</sequence>
<dbReference type="GO" id="GO:0032259">
    <property type="term" value="P:methylation"/>
    <property type="evidence" value="ECO:0007669"/>
    <property type="project" value="UniProtKB-KW"/>
</dbReference>
<dbReference type="InterPro" id="IPR029063">
    <property type="entry name" value="SAM-dependent_MTases_sf"/>
</dbReference>
<name>A0ABV3PGH4_9HYPH</name>